<dbReference type="SUPFAM" id="SSF63433">
    <property type="entry name" value="Fumarylacetoacetate hydrolase, FAH, N-terminal domain"/>
    <property type="match status" value="1"/>
</dbReference>
<organism evidence="16 17">
    <name type="scientific">Stackebrandtia albiflava</name>
    <dbReference type="NCBI Taxonomy" id="406432"/>
    <lineage>
        <taxon>Bacteria</taxon>
        <taxon>Bacillati</taxon>
        <taxon>Actinomycetota</taxon>
        <taxon>Actinomycetes</taxon>
        <taxon>Glycomycetales</taxon>
        <taxon>Glycomycetaceae</taxon>
        <taxon>Stackebrandtia</taxon>
    </lineage>
</organism>
<dbReference type="InterPro" id="IPR015377">
    <property type="entry name" value="Fumarylacetoacetase_N"/>
</dbReference>
<dbReference type="InterPro" id="IPR036663">
    <property type="entry name" value="Fumarylacetoacetase_C_sf"/>
</dbReference>
<dbReference type="Gene3D" id="2.30.30.230">
    <property type="entry name" value="Fumarylacetoacetase, N-terminal domain"/>
    <property type="match status" value="1"/>
</dbReference>
<feature type="binding site" evidence="13">
    <location>
        <position position="226"/>
    </location>
    <ligand>
        <name>Mg(2+)</name>
        <dbReference type="ChEBI" id="CHEBI:18420"/>
    </ligand>
</feature>
<dbReference type="FunFam" id="3.90.850.10:FF:000011">
    <property type="entry name" value="Fumarylacetoacetase"/>
    <property type="match status" value="1"/>
</dbReference>
<feature type="binding site" evidence="13">
    <location>
        <position position="194"/>
    </location>
    <ligand>
        <name>Ca(2+)</name>
        <dbReference type="ChEBI" id="CHEBI:29108"/>
    </ligand>
</feature>
<feature type="binding site" evidence="13">
    <location>
        <position position="120"/>
    </location>
    <ligand>
        <name>Ca(2+)</name>
        <dbReference type="ChEBI" id="CHEBI:29108"/>
    </ligand>
</feature>
<dbReference type="GO" id="GO:1902000">
    <property type="term" value="P:homogentisate catabolic process"/>
    <property type="evidence" value="ECO:0007669"/>
    <property type="project" value="TreeGrafter"/>
</dbReference>
<evidence type="ECO:0000256" key="7">
    <source>
        <dbReference type="ARBA" id="ARBA00022837"/>
    </source>
</evidence>
<feature type="domain" description="Fumarylacetoacetase N-terminal" evidence="15">
    <location>
        <begin position="15"/>
        <end position="112"/>
    </location>
</feature>
<feature type="binding site" evidence="12">
    <location>
        <position position="233"/>
    </location>
    <ligand>
        <name>substrate</name>
    </ligand>
</feature>
<dbReference type="Proteomes" id="UP000321617">
    <property type="component" value="Unassembled WGS sequence"/>
</dbReference>
<feature type="binding site" evidence="12">
    <location>
        <position position="122"/>
    </location>
    <ligand>
        <name>substrate</name>
    </ligand>
</feature>
<gene>
    <name evidence="16" type="ORF">LX16_2255</name>
</gene>
<sequence length="405" mass="43234">MSWVDGATDSLYSVHHLPYGVFSTKDDTSRRIGVRIGDQVLDVRALVAGSTCPGCTTCAALGADDLTPLLAAGPEAWSKVRGQLQEALTDTEYKASVSQLLTPVARVTMHMPFTPADYVDFYSSEHHAVNVGKIFRPDGEPLMPNWKHLPVGYHGRAGTLVPSGTDIVRPSGQRRTPEGEPVFGPCARLDIEAEVGFVVGAPSPMGSSVSPDGFTEHVFGVVLVNDWSARDIQAWEYQPLGPFLAKSFATSIGTWVTPLEALAAARVPAPVQEPAVLPYLKESDRYGYDLTLSVKWNDTEVSRPPFGQMYWTPAQQLAHLTVNGAALRPGDFYASGTVSGPEKDQRGSFLELTWGGSEPVTLADGSIRTFLVDGDTVTISATAPGPRGVTIGLGEVTGRILPAAG</sequence>
<evidence type="ECO:0000256" key="5">
    <source>
        <dbReference type="ARBA" id="ARBA00022723"/>
    </source>
</evidence>
<keyword evidence="9" id="KW-0828">Tyrosine catabolism</keyword>
<proteinExistence type="predicted"/>
<evidence type="ECO:0000256" key="4">
    <source>
        <dbReference type="ARBA" id="ARBA00012094"/>
    </source>
</evidence>
<evidence type="ECO:0000256" key="8">
    <source>
        <dbReference type="ARBA" id="ARBA00022842"/>
    </source>
</evidence>
<dbReference type="PANTHER" id="PTHR43069:SF2">
    <property type="entry name" value="FUMARYLACETOACETASE"/>
    <property type="match status" value="1"/>
</dbReference>
<evidence type="ECO:0000313" key="17">
    <source>
        <dbReference type="Proteomes" id="UP000321617"/>
    </source>
</evidence>
<feature type="binding site" evidence="13">
    <location>
        <position position="246"/>
    </location>
    <ligand>
        <name>Mg(2+)</name>
        <dbReference type="ChEBI" id="CHEBI:18420"/>
    </ligand>
</feature>
<dbReference type="InterPro" id="IPR011234">
    <property type="entry name" value="Fumarylacetoacetase-like_C"/>
</dbReference>
<evidence type="ECO:0000256" key="13">
    <source>
        <dbReference type="PIRSR" id="PIRSR605959-3"/>
    </source>
</evidence>
<feature type="active site" description="Proton acceptor" evidence="11">
    <location>
        <position position="127"/>
    </location>
</feature>
<dbReference type="GO" id="GO:0004334">
    <property type="term" value="F:fumarylacetoacetase activity"/>
    <property type="evidence" value="ECO:0007669"/>
    <property type="project" value="UniProtKB-EC"/>
</dbReference>
<keyword evidence="6 16" id="KW-0378">Hydrolase</keyword>
<evidence type="ECO:0000259" key="14">
    <source>
        <dbReference type="Pfam" id="PF01557"/>
    </source>
</evidence>
<keyword evidence="5 13" id="KW-0479">Metal-binding</keyword>
<dbReference type="RefSeq" id="WP_147137741.1">
    <property type="nucleotide sequence ID" value="NZ_BAABIJ010000002.1"/>
</dbReference>
<comment type="pathway">
    <text evidence="3">Amino-acid degradation; L-phenylalanine degradation; acetoacetate and fumarate from L-phenylalanine: step 6/6.</text>
</comment>
<dbReference type="OrthoDB" id="2273115at2"/>
<dbReference type="EMBL" id="VLLL01000006">
    <property type="protein sequence ID" value="TWJ11530.1"/>
    <property type="molecule type" value="Genomic_DNA"/>
</dbReference>
<reference evidence="16 17" key="1">
    <citation type="journal article" date="2013" name="Stand. Genomic Sci.">
        <title>Genomic Encyclopedia of Type Strains, Phase I: The one thousand microbial genomes (KMG-I) project.</title>
        <authorList>
            <person name="Kyrpides N.C."/>
            <person name="Woyke T."/>
            <person name="Eisen J.A."/>
            <person name="Garrity G."/>
            <person name="Lilburn T.G."/>
            <person name="Beck B.J."/>
            <person name="Whitman W.B."/>
            <person name="Hugenholtz P."/>
            <person name="Klenk H.P."/>
        </authorList>
    </citation>
    <scope>NUCLEOTIDE SEQUENCE [LARGE SCALE GENOMIC DNA]</scope>
    <source>
        <strain evidence="16 17">DSM 45044</strain>
    </source>
</reference>
<keyword evidence="7 13" id="KW-0106">Calcium</keyword>
<evidence type="ECO:0000259" key="15">
    <source>
        <dbReference type="Pfam" id="PF09298"/>
    </source>
</evidence>
<dbReference type="NCBIfam" id="TIGR01266">
    <property type="entry name" value="fum_ac_acetase"/>
    <property type="match status" value="1"/>
</dbReference>
<keyword evidence="10" id="KW-0585">Phenylalanine catabolism</keyword>
<evidence type="ECO:0000256" key="2">
    <source>
        <dbReference type="ARBA" id="ARBA00001946"/>
    </source>
</evidence>
<dbReference type="Pfam" id="PF01557">
    <property type="entry name" value="FAA_hydrolase"/>
    <property type="match status" value="1"/>
</dbReference>
<dbReference type="GO" id="GO:0046872">
    <property type="term" value="F:metal ion binding"/>
    <property type="evidence" value="ECO:0007669"/>
    <property type="project" value="UniProtKB-KW"/>
</dbReference>
<feature type="binding site" evidence="12">
    <location>
        <position position="237"/>
    </location>
    <ligand>
        <name>substrate</name>
    </ligand>
</feature>
<feature type="binding site" evidence="13">
    <location>
        <position position="192"/>
    </location>
    <ligand>
        <name>Ca(2+)</name>
        <dbReference type="ChEBI" id="CHEBI:29108"/>
    </ligand>
</feature>
<feature type="binding site" evidence="13">
    <location>
        <position position="250"/>
    </location>
    <ligand>
        <name>Mg(2+)</name>
        <dbReference type="ChEBI" id="CHEBI:18420"/>
    </ligand>
</feature>
<dbReference type="SUPFAM" id="SSF56529">
    <property type="entry name" value="FAH"/>
    <property type="match status" value="1"/>
</dbReference>
<evidence type="ECO:0000256" key="12">
    <source>
        <dbReference type="PIRSR" id="PIRSR605959-2"/>
    </source>
</evidence>
<evidence type="ECO:0000256" key="1">
    <source>
        <dbReference type="ARBA" id="ARBA00001913"/>
    </source>
</evidence>
<dbReference type="GO" id="GO:0006559">
    <property type="term" value="P:L-phenylalanine catabolic process"/>
    <property type="evidence" value="ECO:0007669"/>
    <property type="project" value="UniProtKB-UniPathway"/>
</dbReference>
<comment type="cofactor">
    <cofactor evidence="2 13">
        <name>Mg(2+)</name>
        <dbReference type="ChEBI" id="CHEBI:18420"/>
    </cofactor>
</comment>
<feature type="binding site" evidence="12">
    <location>
        <position position="136"/>
    </location>
    <ligand>
        <name>substrate</name>
    </ligand>
</feature>
<dbReference type="AlphaFoldDB" id="A0A562V0T4"/>
<dbReference type="UniPathway" id="UPA00139">
    <property type="reaction ID" value="UER00341"/>
</dbReference>
<dbReference type="EC" id="3.7.1.2" evidence="4"/>
<evidence type="ECO:0000313" key="16">
    <source>
        <dbReference type="EMBL" id="TWJ11530.1"/>
    </source>
</evidence>
<evidence type="ECO:0000256" key="11">
    <source>
        <dbReference type="PIRSR" id="PIRSR605959-1"/>
    </source>
</evidence>
<feature type="binding site" evidence="12">
    <location>
        <position position="337"/>
    </location>
    <ligand>
        <name>substrate</name>
    </ligand>
</feature>
<evidence type="ECO:0000256" key="10">
    <source>
        <dbReference type="ARBA" id="ARBA00023232"/>
    </source>
</evidence>
<dbReference type="InterPro" id="IPR005959">
    <property type="entry name" value="Fumarylacetoacetase"/>
</dbReference>
<dbReference type="GO" id="GO:0006572">
    <property type="term" value="P:L-tyrosine catabolic process"/>
    <property type="evidence" value="ECO:0007669"/>
    <property type="project" value="UniProtKB-KW"/>
</dbReference>
<evidence type="ECO:0000256" key="9">
    <source>
        <dbReference type="ARBA" id="ARBA00022878"/>
    </source>
</evidence>
<dbReference type="InterPro" id="IPR036462">
    <property type="entry name" value="Fumarylacetoacetase_N_sf"/>
</dbReference>
<comment type="caution">
    <text evidence="16">The sequence shown here is derived from an EMBL/GenBank/DDBJ whole genome shotgun (WGS) entry which is preliminary data.</text>
</comment>
<name>A0A562V0T4_9ACTN</name>
<keyword evidence="17" id="KW-1185">Reference proteome</keyword>
<feature type="binding site" evidence="13">
    <location>
        <position position="226"/>
    </location>
    <ligand>
        <name>Ca(2+)</name>
        <dbReference type="ChEBI" id="CHEBI:29108"/>
    </ligand>
</feature>
<comment type="cofactor">
    <cofactor evidence="1 13">
        <name>Ca(2+)</name>
        <dbReference type="ChEBI" id="CHEBI:29108"/>
    </cofactor>
</comment>
<dbReference type="Pfam" id="PF09298">
    <property type="entry name" value="FAA_hydrolase_N"/>
    <property type="match status" value="1"/>
</dbReference>
<evidence type="ECO:0000256" key="3">
    <source>
        <dbReference type="ARBA" id="ARBA00004782"/>
    </source>
</evidence>
<feature type="domain" description="Fumarylacetoacetase-like C-terminal" evidence="14">
    <location>
        <begin position="120"/>
        <end position="398"/>
    </location>
</feature>
<keyword evidence="8 13" id="KW-0460">Magnesium</keyword>
<dbReference type="Gene3D" id="3.90.850.10">
    <property type="entry name" value="Fumarylacetoacetase-like, C-terminal domain"/>
    <property type="match status" value="1"/>
</dbReference>
<dbReference type="PANTHER" id="PTHR43069">
    <property type="entry name" value="FUMARYLACETOACETASE"/>
    <property type="match status" value="1"/>
</dbReference>
<accession>A0A562V0T4</accession>
<protein>
    <recommendedName>
        <fullName evidence="4">fumarylacetoacetase</fullName>
        <ecNumber evidence="4">3.7.1.2</ecNumber>
    </recommendedName>
</protein>
<evidence type="ECO:0000256" key="6">
    <source>
        <dbReference type="ARBA" id="ARBA00022801"/>
    </source>
</evidence>